<dbReference type="EMBL" id="MVBM01000001">
    <property type="protein sequence ID" value="OOK82655.1"/>
    <property type="molecule type" value="Genomic_DNA"/>
</dbReference>
<evidence type="ECO:0000256" key="1">
    <source>
        <dbReference type="ARBA" id="ARBA00022679"/>
    </source>
</evidence>
<proteinExistence type="predicted"/>
<keyword evidence="1 3" id="KW-0808">Transferase</keyword>
<accession>A0A1V3XTX5</accession>
<dbReference type="SMART" id="SM00827">
    <property type="entry name" value="PKS_AT"/>
    <property type="match status" value="1"/>
</dbReference>
<feature type="domain" description="Malonyl-CoA:ACP transacylase (MAT)" evidence="2">
    <location>
        <begin position="37"/>
        <end position="151"/>
    </location>
</feature>
<reference evidence="3 4" key="1">
    <citation type="submission" date="2017-02" db="EMBL/GenBank/DDBJ databases">
        <title>Complete genome sequences of Mycobacterium kansasii strains isolated from rhesus macaques.</title>
        <authorList>
            <person name="Panda A."/>
            <person name="Nagaraj S."/>
            <person name="Zhao X."/>
            <person name="Tettelin H."/>
            <person name="Detolla L.J."/>
        </authorList>
    </citation>
    <scope>NUCLEOTIDE SEQUENCE [LARGE SCALE GENOMIC DNA]</scope>
    <source>
        <strain evidence="3 4">11-3813</strain>
    </source>
</reference>
<dbReference type="Proteomes" id="UP000189229">
    <property type="component" value="Unassembled WGS sequence"/>
</dbReference>
<dbReference type="GO" id="GO:0016740">
    <property type="term" value="F:transferase activity"/>
    <property type="evidence" value="ECO:0007669"/>
    <property type="project" value="UniProtKB-KW"/>
</dbReference>
<dbReference type="InterPro" id="IPR001227">
    <property type="entry name" value="Ac_transferase_dom_sf"/>
</dbReference>
<dbReference type="InterPro" id="IPR050444">
    <property type="entry name" value="Polyketide_Synthase"/>
</dbReference>
<name>A0A1V3XTX5_MYCKA</name>
<sequence length="151" mass="15870">MVASGLPELVQGLREVADGEIPYEAAVGQGDRGPVWVFSGQGSQWAAMGVDLLASEPVFAATIAALEPVIAEESGFSVTEAMTAPETVTGIDKVQPTIFAMQTALAATMEQSYGVRPGAVVGHSLAKRPRPWPLERCRWKMGRASSAAARS</sequence>
<gene>
    <name evidence="3" type="ORF">BZL30_0696</name>
</gene>
<comment type="caution">
    <text evidence="3">The sequence shown here is derived from an EMBL/GenBank/DDBJ whole genome shotgun (WGS) entry which is preliminary data.</text>
</comment>
<dbReference type="AlphaFoldDB" id="A0A1V3XTX5"/>
<organism evidence="3 4">
    <name type="scientific">Mycobacterium kansasii</name>
    <dbReference type="NCBI Taxonomy" id="1768"/>
    <lineage>
        <taxon>Bacteria</taxon>
        <taxon>Bacillati</taxon>
        <taxon>Actinomycetota</taxon>
        <taxon>Actinomycetes</taxon>
        <taxon>Mycobacteriales</taxon>
        <taxon>Mycobacteriaceae</taxon>
        <taxon>Mycobacterium</taxon>
    </lineage>
</organism>
<evidence type="ECO:0000313" key="4">
    <source>
        <dbReference type="Proteomes" id="UP000189229"/>
    </source>
</evidence>
<dbReference type="SUPFAM" id="SSF52151">
    <property type="entry name" value="FabD/lysophospholipase-like"/>
    <property type="match status" value="1"/>
</dbReference>
<dbReference type="Gene3D" id="3.40.366.10">
    <property type="entry name" value="Malonyl-Coenzyme A Acyl Carrier Protein, domain 2"/>
    <property type="match status" value="1"/>
</dbReference>
<evidence type="ECO:0000259" key="2">
    <source>
        <dbReference type="SMART" id="SM00827"/>
    </source>
</evidence>
<dbReference type="InterPro" id="IPR016035">
    <property type="entry name" value="Acyl_Trfase/lysoPLipase"/>
</dbReference>
<protein>
    <submittedName>
        <fullName evidence="3">Acyl transferase domain protein</fullName>
    </submittedName>
</protein>
<dbReference type="PANTHER" id="PTHR45681:SF6">
    <property type="entry name" value="POLYKETIDE SYNTHASE 37"/>
    <property type="match status" value="1"/>
</dbReference>
<dbReference type="Pfam" id="PF00698">
    <property type="entry name" value="Acyl_transf_1"/>
    <property type="match status" value="1"/>
</dbReference>
<dbReference type="InterPro" id="IPR014043">
    <property type="entry name" value="Acyl_transferase_dom"/>
</dbReference>
<dbReference type="PANTHER" id="PTHR45681">
    <property type="entry name" value="POLYKETIDE SYNTHASE 44-RELATED"/>
    <property type="match status" value="1"/>
</dbReference>
<evidence type="ECO:0000313" key="3">
    <source>
        <dbReference type="EMBL" id="OOK82655.1"/>
    </source>
</evidence>